<reference evidence="1 2" key="1">
    <citation type="submission" date="2016-08" db="EMBL/GenBank/DDBJ databases">
        <title>Moorella thermoacetica DSM 103132.</title>
        <authorList>
            <person name="Jendresen C.B."/>
            <person name="Redl S.M."/>
            <person name="Jensen T.O."/>
            <person name="Nielsen A.T."/>
        </authorList>
    </citation>
    <scope>NUCLEOTIDE SEQUENCE [LARGE SCALE GENOMIC DNA]</scope>
    <source>
        <strain evidence="1 2">DSM 103132</strain>
    </source>
</reference>
<gene>
    <name evidence="1" type="ORF">Maut_00640</name>
</gene>
<accession>A0AAC9HG82</accession>
<sequence>MLNDQVCTIQQKGISPEAKNTETLSGNGRIKLVRAWILVEATRWYNGWPCVRVLFDAEGGVSYPPVEEDCWLAGSLEWWNGEIRERLNKPLLTPLQDAVWDAVIGWAKNHLKESNAHR</sequence>
<dbReference type="EMBL" id="CP017019">
    <property type="protein sequence ID" value="AOQ23103.1"/>
    <property type="molecule type" value="Genomic_DNA"/>
</dbReference>
<protein>
    <submittedName>
        <fullName evidence="1">Uncharacterized protein</fullName>
    </submittedName>
</protein>
<dbReference type="Proteomes" id="UP000094598">
    <property type="component" value="Chromosome"/>
</dbReference>
<evidence type="ECO:0000313" key="1">
    <source>
        <dbReference type="EMBL" id="AOQ23103.1"/>
    </source>
</evidence>
<organism evidence="1 2">
    <name type="scientific">Neomoorella thermoacetica</name>
    <name type="common">Clostridium thermoaceticum</name>
    <dbReference type="NCBI Taxonomy" id="1525"/>
    <lineage>
        <taxon>Bacteria</taxon>
        <taxon>Bacillati</taxon>
        <taxon>Bacillota</taxon>
        <taxon>Clostridia</taxon>
        <taxon>Neomoorellales</taxon>
        <taxon>Neomoorellaceae</taxon>
        <taxon>Neomoorella</taxon>
    </lineage>
</organism>
<dbReference type="RefSeq" id="WP_069588335.1">
    <property type="nucleotide sequence ID" value="NZ_CP017019.1"/>
</dbReference>
<proteinExistence type="predicted"/>
<name>A0AAC9HG82_NEOTH</name>
<evidence type="ECO:0000313" key="2">
    <source>
        <dbReference type="Proteomes" id="UP000094598"/>
    </source>
</evidence>
<dbReference type="AlphaFoldDB" id="A0AAC9HG82"/>